<gene>
    <name evidence="1" type="ORF">PR048_016748</name>
</gene>
<protein>
    <submittedName>
        <fullName evidence="1">Uncharacterized protein</fullName>
    </submittedName>
</protein>
<dbReference type="Proteomes" id="UP001159363">
    <property type="component" value="Chromosome 5"/>
</dbReference>
<accession>A0ABQ9H7N5</accession>
<proteinExistence type="predicted"/>
<organism evidence="1 2">
    <name type="scientific">Dryococelus australis</name>
    <dbReference type="NCBI Taxonomy" id="614101"/>
    <lineage>
        <taxon>Eukaryota</taxon>
        <taxon>Metazoa</taxon>
        <taxon>Ecdysozoa</taxon>
        <taxon>Arthropoda</taxon>
        <taxon>Hexapoda</taxon>
        <taxon>Insecta</taxon>
        <taxon>Pterygota</taxon>
        <taxon>Neoptera</taxon>
        <taxon>Polyneoptera</taxon>
        <taxon>Phasmatodea</taxon>
        <taxon>Verophasmatodea</taxon>
        <taxon>Anareolatae</taxon>
        <taxon>Phasmatidae</taxon>
        <taxon>Eurycanthinae</taxon>
        <taxon>Dryococelus</taxon>
    </lineage>
</organism>
<comment type="caution">
    <text evidence="1">The sequence shown here is derived from an EMBL/GenBank/DDBJ whole genome shotgun (WGS) entry which is preliminary data.</text>
</comment>
<dbReference type="EMBL" id="JARBHB010000006">
    <property type="protein sequence ID" value="KAJ8880282.1"/>
    <property type="molecule type" value="Genomic_DNA"/>
</dbReference>
<evidence type="ECO:0000313" key="2">
    <source>
        <dbReference type="Proteomes" id="UP001159363"/>
    </source>
</evidence>
<name>A0ABQ9H7N5_9NEOP</name>
<evidence type="ECO:0000313" key="1">
    <source>
        <dbReference type="EMBL" id="KAJ8880282.1"/>
    </source>
</evidence>
<reference evidence="1 2" key="1">
    <citation type="submission" date="2023-02" db="EMBL/GenBank/DDBJ databases">
        <title>LHISI_Scaffold_Assembly.</title>
        <authorList>
            <person name="Stuart O.P."/>
            <person name="Cleave R."/>
            <person name="Magrath M.J.L."/>
            <person name="Mikheyev A.S."/>
        </authorList>
    </citation>
    <scope>NUCLEOTIDE SEQUENCE [LARGE SCALE GENOMIC DNA]</scope>
    <source>
        <strain evidence="1">Daus_M_001</strain>
        <tissue evidence="1">Leg muscle</tissue>
    </source>
</reference>
<sequence length="262" mass="29139">MLVVDKDASLSWRRDCRPIPRARLEFGDRRATAGEDEMPILGIHRELPPSRNITLPCVKTAYHWRLTVRVRSSAGSLSDFRVWKSSWTMPRVFSGYSRFPRPYIPAPLHHRVSFHVMFRDDGHLRVPAGKPVIRRVLPRPGAALSHRSVPHSPSPCGAQCVPPIPAYLLRMRLALPERTKKYGSPYYLSADSTSVALGWSGAGMLVRVRRGYPEKGRHVASSSAIPTCEGPGVDPPGIEPGSPWWKASALATAPPLPHFIHD</sequence>
<keyword evidence="2" id="KW-1185">Reference proteome</keyword>